<sequence length="410" mass="44230">MWIVGLLTASTTLTVILTGALAIILITSLIMLGGEEKGFNENQNIDPCVSGGGTYSGGQIDPNKIKTIFEANAKGGALEGKGMYIVKSAEKHKVPPKIAIAIIAMESGWGKGANATIQRNPYSVMGSGPLRVFPKIEDGIDAGLQNLYDLYISQGLDTPEKIGPKYAPVGASNDPTNLNSNWIPLVKKTVEQFSSPTDKEGATEENVKDKATTEEKTTETDKKDDKKNEDDDPCGGLEMSGDAAKLAVSIAYPLDSNADDVPAGDSYGRTNAPAKYKQAKAKAEQIGGKDYLSGLYASCDRFVATVIKNTTDKNLPWGATDSQERYLSSSPNWKRYSKKSEAKPGDIWVTKSNGHVILYVGKYKGIDTIAHASYLDRVGGLDRSSYLNENMIDLGGRSYWGYHYVGKKSK</sequence>
<dbReference type="Proteomes" id="UP000249579">
    <property type="component" value="Plasmid pZKMB2"/>
</dbReference>
<evidence type="ECO:0000256" key="1">
    <source>
        <dbReference type="SAM" id="MobiDB-lite"/>
    </source>
</evidence>
<reference evidence="2 3" key="1">
    <citation type="journal article" date="2018" name="Front. Microbiol.">
        <title>Description and Comparative Genomics of Macrococcus caseolyticus subsp. hominis subsp. nov., Macrococcus goetzii sp. nov., Macrococcus epidermidis sp. nov., and Macrococcus bohemicus sp. nov., Novel Macrococci From Human Clinical Material With Virulence Potential and Suspected Uptake of Foreign DNA by Natural Transformation.</title>
        <authorList>
            <person name="Maslanova I."/>
            <person name="Wertheimer Z."/>
            <person name="Sedlacek I."/>
            <person name="Svec P."/>
            <person name="Indrakova A."/>
            <person name="Kovarovic V."/>
            <person name="Schumann P."/>
            <person name="Sproer C."/>
            <person name="Kralova S."/>
            <person name="Sedo O."/>
            <person name="Kristofova L."/>
            <person name="Vrbovska V."/>
            <person name="Fuzik T."/>
            <person name="Petras P."/>
            <person name="Zdrahal Z."/>
            <person name="Ruzickova V."/>
            <person name="Doskar J."/>
            <person name="Pantucek R."/>
        </authorList>
    </citation>
    <scope>NUCLEOTIDE SEQUENCE [LARGE SCALE GENOMIC DNA]</scope>
    <source>
        <strain evidence="2 3">03/115</strain>
        <plasmid evidence="2">pZKMB2</plasmid>
    </source>
</reference>
<feature type="compositionally biased region" description="Basic and acidic residues" evidence="1">
    <location>
        <begin position="197"/>
        <end position="229"/>
    </location>
</feature>
<comment type="caution">
    <text evidence="2">The sequence shown here is derived from an EMBL/GenBank/DDBJ whole genome shotgun (WGS) entry which is preliminary data.</text>
</comment>
<geneLocation type="plasmid" evidence="3">
    <name>pzkmb2</name>
</geneLocation>
<gene>
    <name evidence="2" type="ORF">BHX94_12470</name>
</gene>
<organism evidence="2 3">
    <name type="scientific">Macrococcoides bohemicum</name>
    <dbReference type="NCBI Taxonomy" id="1903056"/>
    <lineage>
        <taxon>Bacteria</taxon>
        <taxon>Bacillati</taxon>
        <taxon>Bacillota</taxon>
        <taxon>Bacilli</taxon>
        <taxon>Bacillales</taxon>
        <taxon>Staphylococcaceae</taxon>
        <taxon>Macrococcoides</taxon>
    </lineage>
</organism>
<evidence type="ECO:0000313" key="2">
    <source>
        <dbReference type="EMBL" id="RAK47701.1"/>
    </source>
</evidence>
<accession>A0A327ZZI3</accession>
<name>A0A327ZZI3_9STAP</name>
<keyword evidence="2" id="KW-0614">Plasmid</keyword>
<dbReference type="EMBL" id="PZJG01000031">
    <property type="protein sequence ID" value="RAK47701.1"/>
    <property type="molecule type" value="Genomic_DNA"/>
</dbReference>
<evidence type="ECO:0000313" key="3">
    <source>
        <dbReference type="Proteomes" id="UP000249579"/>
    </source>
</evidence>
<dbReference type="Gene3D" id="3.90.1720.10">
    <property type="entry name" value="endopeptidase domain like (from Nostoc punctiforme)"/>
    <property type="match status" value="1"/>
</dbReference>
<dbReference type="OrthoDB" id="9813368at2"/>
<protein>
    <submittedName>
        <fullName evidence="2">Uncharacterized protein</fullName>
    </submittedName>
</protein>
<dbReference type="AlphaFoldDB" id="A0A327ZZI3"/>
<feature type="region of interest" description="Disordered" evidence="1">
    <location>
        <begin position="193"/>
        <end position="239"/>
    </location>
</feature>
<proteinExistence type="predicted"/>